<dbReference type="SMART" id="SM01017">
    <property type="entry name" value="Arrestin_C"/>
    <property type="match status" value="1"/>
</dbReference>
<dbReference type="GO" id="GO:0015031">
    <property type="term" value="P:protein transport"/>
    <property type="evidence" value="ECO:0007669"/>
    <property type="project" value="TreeGrafter"/>
</dbReference>
<organism evidence="3">
    <name type="scientific">Chromera velia CCMP2878</name>
    <dbReference type="NCBI Taxonomy" id="1169474"/>
    <lineage>
        <taxon>Eukaryota</taxon>
        <taxon>Sar</taxon>
        <taxon>Alveolata</taxon>
        <taxon>Colpodellida</taxon>
        <taxon>Chromeraceae</taxon>
        <taxon>Chromera</taxon>
    </lineage>
</organism>
<dbReference type="VEuPathDB" id="CryptoDB:Cvel_17357"/>
<dbReference type="InterPro" id="IPR011022">
    <property type="entry name" value="Arrestin_C-like"/>
</dbReference>
<evidence type="ECO:0000259" key="2">
    <source>
        <dbReference type="SMART" id="SM01017"/>
    </source>
</evidence>
<accession>A0A0G4FJE3</accession>
<sequence length="546" mass="60037">MKGFGAVGPNSGPVHMGIEIKEKFYRSPGLVEGKVHCHCVSDVNFTAIVLKFKGAERTHLHWTTTSENKNDHTITRHHRSKGIRMLANRVTTLSKFGCLSAGHYEFPFQVHLPAGIDSSSSFVTDDTSFWVVYWMEAEIVGLPNVTKTQAYFTILGEPKGESKKPQGYFVEPFLQDVNFCRCGGRGFMALGAKTDSVRVHPGRNFQASICFQNQSTTKIETIDIRIKQTVHAHADGRTHTAEQIVGETTMPDGKELGEAAKKLSRKFTQKEKDSASSSILQHIHNSLVSNECLTYAVPVERTALPTYSTSLIKVSHTAEVVLRTRKFITNPKVVFPLIVDDPSSQKDTQPTLPQHPPLEEGMQAPTDPPPSLPEGRNPATFPLTVITVEKWPDVADEPATVPDSGQARAAAKWSFEGLLKALKNSISVNSTLKRYADDSRGREVILSLGTQQYGLAVAALAMQSDRLDVAVTVARILKSGGKDFTSEFIISAIEFEASEHESQMKTGLVIVLAPLASDLPKNQQELLRHLSASEQQGVQDVLTKRL</sequence>
<dbReference type="GO" id="GO:0005737">
    <property type="term" value="C:cytoplasm"/>
    <property type="evidence" value="ECO:0007669"/>
    <property type="project" value="TreeGrafter"/>
</dbReference>
<feature type="domain" description="Arrestin C-terminal-like" evidence="2">
    <location>
        <begin position="184"/>
        <end position="344"/>
    </location>
</feature>
<dbReference type="InterPro" id="IPR011021">
    <property type="entry name" value="Arrestin-like_N"/>
</dbReference>
<dbReference type="SUPFAM" id="SSF81296">
    <property type="entry name" value="E set domains"/>
    <property type="match status" value="2"/>
</dbReference>
<dbReference type="InterPro" id="IPR014756">
    <property type="entry name" value="Ig_E-set"/>
</dbReference>
<dbReference type="PANTHER" id="PTHR11188:SF17">
    <property type="entry name" value="FI21816P1"/>
    <property type="match status" value="1"/>
</dbReference>
<protein>
    <recommendedName>
        <fullName evidence="2">Arrestin C-terminal-like domain-containing protein</fullName>
    </recommendedName>
</protein>
<feature type="region of interest" description="Disordered" evidence="1">
    <location>
        <begin position="339"/>
        <end position="379"/>
    </location>
</feature>
<proteinExistence type="predicted"/>
<dbReference type="Pfam" id="PF00339">
    <property type="entry name" value="Arrestin_N"/>
    <property type="match status" value="1"/>
</dbReference>
<dbReference type="EMBL" id="CDMZ01000417">
    <property type="protein sequence ID" value="CEM13855.1"/>
    <property type="molecule type" value="Genomic_DNA"/>
</dbReference>
<dbReference type="Pfam" id="PF02752">
    <property type="entry name" value="Arrestin_C"/>
    <property type="match status" value="1"/>
</dbReference>
<evidence type="ECO:0000313" key="3">
    <source>
        <dbReference type="EMBL" id="CEM13855.1"/>
    </source>
</evidence>
<evidence type="ECO:0000256" key="1">
    <source>
        <dbReference type="SAM" id="MobiDB-lite"/>
    </source>
</evidence>
<dbReference type="PhylomeDB" id="A0A0G4FJE3"/>
<name>A0A0G4FJE3_9ALVE</name>
<dbReference type="AlphaFoldDB" id="A0A0G4FJE3"/>
<dbReference type="InterPro" id="IPR050357">
    <property type="entry name" value="Arrestin_domain-protein"/>
</dbReference>
<reference evidence="3" key="1">
    <citation type="submission" date="2014-11" db="EMBL/GenBank/DDBJ databases">
        <authorList>
            <person name="Otto D Thomas"/>
            <person name="Naeem Raeece"/>
        </authorList>
    </citation>
    <scope>NUCLEOTIDE SEQUENCE</scope>
</reference>
<dbReference type="PANTHER" id="PTHR11188">
    <property type="entry name" value="ARRESTIN DOMAIN CONTAINING PROTEIN"/>
    <property type="match status" value="1"/>
</dbReference>
<dbReference type="InterPro" id="IPR014752">
    <property type="entry name" value="Arrestin-like_C"/>
</dbReference>
<dbReference type="Gene3D" id="2.60.40.640">
    <property type="match status" value="2"/>
</dbReference>
<gene>
    <name evidence="3" type="ORF">Cvel_17357</name>
</gene>